<evidence type="ECO:0000313" key="2">
    <source>
        <dbReference type="EMBL" id="SEN85649.1"/>
    </source>
</evidence>
<feature type="domain" description="Flavodoxin-like" evidence="1">
    <location>
        <begin position="8"/>
        <end position="175"/>
    </location>
</feature>
<dbReference type="GO" id="GO:0016651">
    <property type="term" value="F:oxidoreductase activity, acting on NAD(P)H"/>
    <property type="evidence" value="ECO:0007669"/>
    <property type="project" value="UniProtKB-ARBA"/>
</dbReference>
<name>A0A1H8JY43_9BACI</name>
<evidence type="ECO:0000259" key="1">
    <source>
        <dbReference type="PROSITE" id="PS50902"/>
    </source>
</evidence>
<dbReference type="EMBL" id="FODJ01000002">
    <property type="protein sequence ID" value="SEN85649.1"/>
    <property type="molecule type" value="Genomic_DNA"/>
</dbReference>
<dbReference type="PANTHER" id="PTHR38030:SF2">
    <property type="entry name" value="PROTOPORPHYRINOGEN IX DEHYDROGENASE [QUINONE]"/>
    <property type="match status" value="1"/>
</dbReference>
<dbReference type="InterPro" id="IPR026816">
    <property type="entry name" value="Flavodoxin_dom"/>
</dbReference>
<evidence type="ECO:0000313" key="3">
    <source>
        <dbReference type="Proteomes" id="UP000199300"/>
    </source>
</evidence>
<reference evidence="2 3" key="1">
    <citation type="submission" date="2016-10" db="EMBL/GenBank/DDBJ databases">
        <authorList>
            <person name="de Groot N.N."/>
        </authorList>
    </citation>
    <scope>NUCLEOTIDE SEQUENCE [LARGE SCALE GENOMIC DNA]</scope>
    <source>
        <strain evidence="2 3">CGMCC 1.10434</strain>
    </source>
</reference>
<dbReference type="InterPro" id="IPR052200">
    <property type="entry name" value="Protoporphyrinogen_IX_DH"/>
</dbReference>
<dbReference type="GO" id="GO:0006783">
    <property type="term" value="P:heme biosynthetic process"/>
    <property type="evidence" value="ECO:0007669"/>
    <property type="project" value="TreeGrafter"/>
</dbReference>
<dbReference type="PROSITE" id="PS00201">
    <property type="entry name" value="FLAVODOXIN"/>
    <property type="match status" value="1"/>
</dbReference>
<protein>
    <submittedName>
        <fullName evidence="2">Menaquinone-dependent protoporphyrinogen oxidase</fullName>
    </submittedName>
</protein>
<dbReference type="InterPro" id="IPR029039">
    <property type="entry name" value="Flavoprotein-like_sf"/>
</dbReference>
<dbReference type="AlphaFoldDB" id="A0A1H8JY43"/>
<dbReference type="GO" id="GO:0070819">
    <property type="term" value="F:menaquinone-dependent protoporphyrinogen oxidase activity"/>
    <property type="evidence" value="ECO:0007669"/>
    <property type="project" value="TreeGrafter"/>
</dbReference>
<dbReference type="InterPro" id="IPR008254">
    <property type="entry name" value="Flavodoxin/NO_synth"/>
</dbReference>
<keyword evidence="3" id="KW-1185">Reference proteome</keyword>
<dbReference type="Pfam" id="PF12724">
    <property type="entry name" value="Flavodoxin_5"/>
    <property type="match status" value="1"/>
</dbReference>
<dbReference type="Proteomes" id="UP000199300">
    <property type="component" value="Unassembled WGS sequence"/>
</dbReference>
<dbReference type="GO" id="GO:0009055">
    <property type="term" value="F:electron transfer activity"/>
    <property type="evidence" value="ECO:0007669"/>
    <property type="project" value="InterPro"/>
</dbReference>
<dbReference type="InterPro" id="IPR001226">
    <property type="entry name" value="Flavodoxin_CS"/>
</dbReference>
<dbReference type="OrthoDB" id="2146857at2"/>
<dbReference type="STRING" id="872970.SAMN04488134_102106"/>
<sequence>MGVLTVRVAIIFGSRHGTTEAAACNLQKRLQEHVEIISVDHLETADLKRFDLVILGASIYMGHIQAAMKEFIERHLKVLLSKQVGLYLCCMLEGEMADKQFEQEYPQTLRDHALVTGVFGGEIHKEKLDEFDRLIIDIVEGESALSSGLLDEEIRVFADVINLWSQKEGGAIENV</sequence>
<dbReference type="SUPFAM" id="SSF52218">
    <property type="entry name" value="Flavoproteins"/>
    <property type="match status" value="1"/>
</dbReference>
<gene>
    <name evidence="2" type="ORF">SAMN04488134_102106</name>
</gene>
<accession>A0A1H8JY43</accession>
<dbReference type="PROSITE" id="PS50902">
    <property type="entry name" value="FLAVODOXIN_LIKE"/>
    <property type="match status" value="1"/>
</dbReference>
<dbReference type="Gene3D" id="3.40.50.360">
    <property type="match status" value="1"/>
</dbReference>
<organism evidence="2 3">
    <name type="scientific">Amphibacillus marinus</name>
    <dbReference type="NCBI Taxonomy" id="872970"/>
    <lineage>
        <taxon>Bacteria</taxon>
        <taxon>Bacillati</taxon>
        <taxon>Bacillota</taxon>
        <taxon>Bacilli</taxon>
        <taxon>Bacillales</taxon>
        <taxon>Bacillaceae</taxon>
        <taxon>Amphibacillus</taxon>
    </lineage>
</organism>
<dbReference type="GO" id="GO:0010181">
    <property type="term" value="F:FMN binding"/>
    <property type="evidence" value="ECO:0007669"/>
    <property type="project" value="InterPro"/>
</dbReference>
<dbReference type="PANTHER" id="PTHR38030">
    <property type="entry name" value="PROTOPORPHYRINOGEN IX DEHYDROGENASE [MENAQUINONE]"/>
    <property type="match status" value="1"/>
</dbReference>
<proteinExistence type="predicted"/>